<evidence type="ECO:0000313" key="3">
    <source>
        <dbReference type="Proteomes" id="UP000625976"/>
    </source>
</evidence>
<evidence type="ECO:0000313" key="2">
    <source>
        <dbReference type="EMBL" id="GGG34828.1"/>
    </source>
</evidence>
<feature type="chain" id="PRO_5037823752" description="PorT family protein" evidence="1">
    <location>
        <begin position="29"/>
        <end position="216"/>
    </location>
</feature>
<dbReference type="Proteomes" id="UP000625976">
    <property type="component" value="Unassembled WGS sequence"/>
</dbReference>
<dbReference type="InterPro" id="IPR011250">
    <property type="entry name" value="OMP/PagP_B-barrel"/>
</dbReference>
<dbReference type="EMBL" id="BMFQ01000001">
    <property type="protein sequence ID" value="GGG34828.1"/>
    <property type="molecule type" value="Genomic_DNA"/>
</dbReference>
<keyword evidence="1" id="KW-0732">Signal</keyword>
<evidence type="ECO:0000256" key="1">
    <source>
        <dbReference type="SAM" id="SignalP"/>
    </source>
</evidence>
<name>A0A917GAT9_9FLAO</name>
<organism evidence="2 3">
    <name type="scientific">Bizionia arctica</name>
    <dbReference type="NCBI Taxonomy" id="1495645"/>
    <lineage>
        <taxon>Bacteria</taxon>
        <taxon>Pseudomonadati</taxon>
        <taxon>Bacteroidota</taxon>
        <taxon>Flavobacteriia</taxon>
        <taxon>Flavobacteriales</taxon>
        <taxon>Flavobacteriaceae</taxon>
        <taxon>Bizionia</taxon>
    </lineage>
</organism>
<reference evidence="2" key="2">
    <citation type="submission" date="2020-09" db="EMBL/GenBank/DDBJ databases">
        <authorList>
            <person name="Sun Q."/>
            <person name="Zhou Y."/>
        </authorList>
    </citation>
    <scope>NUCLEOTIDE SEQUENCE</scope>
    <source>
        <strain evidence="2">CGMCC 1.12751</strain>
    </source>
</reference>
<reference evidence="2" key="1">
    <citation type="journal article" date="2014" name="Int. J. Syst. Evol. Microbiol.">
        <title>Complete genome sequence of Corynebacterium casei LMG S-19264T (=DSM 44701T), isolated from a smear-ripened cheese.</title>
        <authorList>
            <consortium name="US DOE Joint Genome Institute (JGI-PGF)"/>
            <person name="Walter F."/>
            <person name="Albersmeier A."/>
            <person name="Kalinowski J."/>
            <person name="Ruckert C."/>
        </authorList>
    </citation>
    <scope>NUCLEOTIDE SEQUENCE</scope>
    <source>
        <strain evidence="2">CGMCC 1.12751</strain>
    </source>
</reference>
<accession>A0A917GAT9</accession>
<feature type="signal peptide" evidence="1">
    <location>
        <begin position="1"/>
        <end position="28"/>
    </location>
</feature>
<sequence length="216" mass="23695">MLTLKNNLILKRGQFLVIAILFSTITYAQNNESSDDNAKSSIKISAGVNFNSLNVDSKDQINTDMGMGYNLGVSYYRGSFFYFEVGARYNDRNFDINDTSTAVENNSSLKLSAIDVPITGGINLTSFAEKLIGLRLFVSAVPSFTINKNAGSNSGFQDDDLTSFMFYGQGGVGVDIAFFFVEAGYNYGFSNLIDDTNNQSTKSNPSQAYVNIGFRF</sequence>
<protein>
    <recommendedName>
        <fullName evidence="4">PorT family protein</fullName>
    </recommendedName>
</protein>
<proteinExistence type="predicted"/>
<evidence type="ECO:0008006" key="4">
    <source>
        <dbReference type="Google" id="ProtNLM"/>
    </source>
</evidence>
<dbReference type="RefSeq" id="WP_188461179.1">
    <property type="nucleotide sequence ID" value="NZ_BMFQ01000001.1"/>
</dbReference>
<gene>
    <name evidence="2" type="ORF">GCM10010976_03110</name>
</gene>
<dbReference type="SUPFAM" id="SSF56925">
    <property type="entry name" value="OMPA-like"/>
    <property type="match status" value="1"/>
</dbReference>
<comment type="caution">
    <text evidence="2">The sequence shown here is derived from an EMBL/GenBank/DDBJ whole genome shotgun (WGS) entry which is preliminary data.</text>
</comment>
<dbReference type="AlphaFoldDB" id="A0A917GAT9"/>
<keyword evidence="3" id="KW-1185">Reference proteome</keyword>